<dbReference type="PROSITE" id="PS50994">
    <property type="entry name" value="INTEGRASE"/>
    <property type="match status" value="1"/>
</dbReference>
<organism evidence="3 4">
    <name type="scientific">Stagnihabitans tardus</name>
    <dbReference type="NCBI Taxonomy" id="2699202"/>
    <lineage>
        <taxon>Bacteria</taxon>
        <taxon>Pseudomonadati</taxon>
        <taxon>Pseudomonadota</taxon>
        <taxon>Alphaproteobacteria</taxon>
        <taxon>Rhodobacterales</taxon>
        <taxon>Paracoccaceae</taxon>
        <taxon>Stagnihabitans</taxon>
    </lineage>
</organism>
<dbReference type="PANTHER" id="PTHR35004">
    <property type="entry name" value="TRANSPOSASE RV3428C-RELATED"/>
    <property type="match status" value="1"/>
</dbReference>
<sequence>MGWVLMSEREVHRIEVLSGVVAGRMSTSEAASILCLSDRQVQRLLKTFREDGAVALRHKARGRPSNNRSLEGLRDLTLATVRERYADFGPTLAAEKLAERDGVKISRETLRKWMVEDGLWLSRSQRRVFHRPRLRRECYGELIQIDGSDHRWFEDRDAPCTLIVAVDDATSAIQEMRFVPSESTFAYFEMLAGYLHSHGKPVAFYSDKHSVFRVAKSDAKSGHQTTQFGRALLELNIEILCANSSQAKGRVERKNRTLQDRLVKEMRLDGVTGMKAGNDWLPGYILRHNQQFARTPARPDNLHRAVTESPDRLNDILCWRDERYVGQQLTFSYERKRIMLEESEVSRGLVGKYVDTYAWADGRFEVRHKGFSLPYRVFDPDQQRVTHAAITENKRLSEVLAYAKELQDARQAGPVKVGRQRTNYQLKGPAEPPAKTWASKRAERRRAAEAAALTPHAAE</sequence>
<dbReference type="InterPro" id="IPR009057">
    <property type="entry name" value="Homeodomain-like_sf"/>
</dbReference>
<reference evidence="3" key="1">
    <citation type="submission" date="2020-01" db="EMBL/GenBank/DDBJ databases">
        <authorList>
            <person name="Chen W.-M."/>
        </authorList>
    </citation>
    <scope>NUCLEOTIDE SEQUENCE</scope>
    <source>
        <strain evidence="3">CYK-10</strain>
    </source>
</reference>
<name>A0AAE4YAW2_9RHOB</name>
<evidence type="ECO:0000259" key="2">
    <source>
        <dbReference type="PROSITE" id="PS50994"/>
    </source>
</evidence>
<dbReference type="Pfam" id="PF13551">
    <property type="entry name" value="HTH_29"/>
    <property type="match status" value="1"/>
</dbReference>
<dbReference type="InterPro" id="IPR012337">
    <property type="entry name" value="RNaseH-like_sf"/>
</dbReference>
<dbReference type="InterPro" id="IPR047797">
    <property type="entry name" value="ISNCY_transpos"/>
</dbReference>
<dbReference type="InterPro" id="IPR001584">
    <property type="entry name" value="Integrase_cat-core"/>
</dbReference>
<gene>
    <name evidence="3" type="ORF">GV832_16810</name>
</gene>
<feature type="region of interest" description="Disordered" evidence="1">
    <location>
        <begin position="411"/>
        <end position="459"/>
    </location>
</feature>
<feature type="domain" description="Integrase catalytic" evidence="2">
    <location>
        <begin position="128"/>
        <end position="318"/>
    </location>
</feature>
<dbReference type="SUPFAM" id="SSF46689">
    <property type="entry name" value="Homeodomain-like"/>
    <property type="match status" value="1"/>
</dbReference>
<evidence type="ECO:0000313" key="4">
    <source>
        <dbReference type="Proteomes" id="UP001193501"/>
    </source>
</evidence>
<evidence type="ECO:0000256" key="1">
    <source>
        <dbReference type="SAM" id="MobiDB-lite"/>
    </source>
</evidence>
<dbReference type="PANTHER" id="PTHR35004:SF7">
    <property type="entry name" value="INTEGRASE PROTEIN"/>
    <property type="match status" value="1"/>
</dbReference>
<protein>
    <submittedName>
        <fullName evidence="3">ISNCY family transposase</fullName>
    </submittedName>
</protein>
<dbReference type="GO" id="GO:0003676">
    <property type="term" value="F:nucleic acid binding"/>
    <property type="evidence" value="ECO:0007669"/>
    <property type="project" value="InterPro"/>
</dbReference>
<comment type="caution">
    <text evidence="3">The sequence shown here is derived from an EMBL/GenBank/DDBJ whole genome shotgun (WGS) entry which is preliminary data.</text>
</comment>
<dbReference type="RefSeq" id="WP_168776052.1">
    <property type="nucleotide sequence ID" value="NZ_JAABNR010000019.1"/>
</dbReference>
<dbReference type="SUPFAM" id="SSF53098">
    <property type="entry name" value="Ribonuclease H-like"/>
    <property type="match status" value="1"/>
</dbReference>
<accession>A0AAE4YAW2</accession>
<dbReference type="AlphaFoldDB" id="A0AAE4YAW2"/>
<keyword evidence="4" id="KW-1185">Reference proteome</keyword>
<dbReference type="EMBL" id="JAABNR010000019">
    <property type="protein sequence ID" value="NBZ89251.1"/>
    <property type="molecule type" value="Genomic_DNA"/>
</dbReference>
<proteinExistence type="predicted"/>
<dbReference type="Gene3D" id="3.30.420.10">
    <property type="entry name" value="Ribonuclease H-like superfamily/Ribonuclease H"/>
    <property type="match status" value="1"/>
</dbReference>
<dbReference type="GO" id="GO:0015074">
    <property type="term" value="P:DNA integration"/>
    <property type="evidence" value="ECO:0007669"/>
    <property type="project" value="InterPro"/>
</dbReference>
<dbReference type="NCBIfam" id="NF033594">
    <property type="entry name" value="transpos_ISNCY_2"/>
    <property type="match status" value="1"/>
</dbReference>
<dbReference type="InterPro" id="IPR036397">
    <property type="entry name" value="RNaseH_sf"/>
</dbReference>
<evidence type="ECO:0000313" key="3">
    <source>
        <dbReference type="EMBL" id="NBZ89251.1"/>
    </source>
</evidence>
<dbReference type="Proteomes" id="UP001193501">
    <property type="component" value="Unassembled WGS sequence"/>
</dbReference>